<dbReference type="EMBL" id="QZEY01000026">
    <property type="protein sequence ID" value="RJL21212.1"/>
    <property type="molecule type" value="Genomic_DNA"/>
</dbReference>
<comment type="caution">
    <text evidence="3">The sequence shown here is derived from an EMBL/GenBank/DDBJ whole genome shotgun (WGS) entry which is preliminary data.</text>
</comment>
<feature type="domain" description="AAA" evidence="2">
    <location>
        <begin position="180"/>
        <end position="341"/>
    </location>
</feature>
<evidence type="ECO:0000259" key="2">
    <source>
        <dbReference type="Pfam" id="PF13614"/>
    </source>
</evidence>
<dbReference type="PANTHER" id="PTHR43384:SF13">
    <property type="entry name" value="SLR0110 PROTEIN"/>
    <property type="match status" value="1"/>
</dbReference>
<dbReference type="GO" id="GO:0051782">
    <property type="term" value="P:negative regulation of cell division"/>
    <property type="evidence" value="ECO:0007669"/>
    <property type="project" value="TreeGrafter"/>
</dbReference>
<dbReference type="Pfam" id="PF13614">
    <property type="entry name" value="AAA_31"/>
    <property type="match status" value="1"/>
</dbReference>
<dbReference type="InterPro" id="IPR050625">
    <property type="entry name" value="ParA/MinD_ATPase"/>
</dbReference>
<feature type="compositionally biased region" description="Low complexity" evidence="1">
    <location>
        <begin position="154"/>
        <end position="176"/>
    </location>
</feature>
<dbReference type="GO" id="GO:0005829">
    <property type="term" value="C:cytosol"/>
    <property type="evidence" value="ECO:0007669"/>
    <property type="project" value="TreeGrafter"/>
</dbReference>
<feature type="region of interest" description="Disordered" evidence="1">
    <location>
        <begin position="153"/>
        <end position="176"/>
    </location>
</feature>
<evidence type="ECO:0000313" key="4">
    <source>
        <dbReference type="Proteomes" id="UP000265768"/>
    </source>
</evidence>
<feature type="compositionally biased region" description="Pro residues" evidence="1">
    <location>
        <begin position="84"/>
        <end position="96"/>
    </location>
</feature>
<accession>A0A3A4A086</accession>
<dbReference type="PANTHER" id="PTHR43384">
    <property type="entry name" value="SEPTUM SITE-DETERMINING PROTEIN MIND HOMOLOG, CHLOROPLASTIC-RELATED"/>
    <property type="match status" value="1"/>
</dbReference>
<keyword evidence="4" id="KW-1185">Reference proteome</keyword>
<dbReference type="InterPro" id="IPR027417">
    <property type="entry name" value="P-loop_NTPase"/>
</dbReference>
<protein>
    <recommendedName>
        <fullName evidence="2">AAA domain-containing protein</fullName>
    </recommendedName>
</protein>
<dbReference type="GO" id="GO:0016887">
    <property type="term" value="F:ATP hydrolysis activity"/>
    <property type="evidence" value="ECO:0007669"/>
    <property type="project" value="TreeGrafter"/>
</dbReference>
<proteinExistence type="predicted"/>
<dbReference type="Proteomes" id="UP000265768">
    <property type="component" value="Unassembled WGS sequence"/>
</dbReference>
<dbReference type="SUPFAM" id="SSF52540">
    <property type="entry name" value="P-loop containing nucleoside triphosphate hydrolases"/>
    <property type="match status" value="1"/>
</dbReference>
<name>A0A3A4A086_9ACTN</name>
<dbReference type="AlphaFoldDB" id="A0A3A4A086"/>
<feature type="region of interest" description="Disordered" evidence="1">
    <location>
        <begin position="63"/>
        <end position="131"/>
    </location>
</feature>
<evidence type="ECO:0000256" key="1">
    <source>
        <dbReference type="SAM" id="MobiDB-lite"/>
    </source>
</evidence>
<organism evidence="3 4">
    <name type="scientific">Bailinhaonella thermotolerans</name>
    <dbReference type="NCBI Taxonomy" id="1070861"/>
    <lineage>
        <taxon>Bacteria</taxon>
        <taxon>Bacillati</taxon>
        <taxon>Actinomycetota</taxon>
        <taxon>Actinomycetes</taxon>
        <taxon>Streptosporangiales</taxon>
        <taxon>Streptosporangiaceae</taxon>
        <taxon>Bailinhaonella</taxon>
    </lineage>
</organism>
<dbReference type="Gene3D" id="3.40.50.300">
    <property type="entry name" value="P-loop containing nucleotide triphosphate hydrolases"/>
    <property type="match status" value="1"/>
</dbReference>
<evidence type="ECO:0000313" key="3">
    <source>
        <dbReference type="EMBL" id="RJL21212.1"/>
    </source>
</evidence>
<feature type="compositionally biased region" description="Low complexity" evidence="1">
    <location>
        <begin position="97"/>
        <end position="118"/>
    </location>
</feature>
<gene>
    <name evidence="3" type="ORF">D5H75_37735</name>
</gene>
<dbReference type="GO" id="GO:0009898">
    <property type="term" value="C:cytoplasmic side of plasma membrane"/>
    <property type="evidence" value="ECO:0007669"/>
    <property type="project" value="TreeGrafter"/>
</dbReference>
<dbReference type="InterPro" id="IPR025669">
    <property type="entry name" value="AAA_dom"/>
</dbReference>
<sequence>MPAFELDMPELPTVADIVRTLSGMPGCQVAVFVAVPGAAELVAQNTSITLITPPVEEDRLLADLGAPPGEQPRPNLDFGAPAPVTTPPGSPAPPATAPVTAPAAAPVTAPAAEPARPAWRPDPAPAVSPATLWPGPSTAAPAVRPASPWNTPIPAAGSPAPAGGTRPAPAPAPAATGRGKVIAVTAPKGGVGKSSLSVNLAAYAGKALYGSGRRVALVDTNFQQADVGKYLGRTSPSIVDLVRQPEAITPGRIDDYLVHHDQIALSALLGPPDAMMANPGTVNAGVYQQIIEILRDLYAYIVVDTPVAELYHDTFIDLVLPQADHIVVPLEPNRVTLEDAAGWLSAITAPAHAGGNGVDRAKIALVLNRARIGVNLDPDEVSGVMSGWRFIGMIPESDDWLQAVNTHQLLALQGNRELDAIFRSMLTELTGDAQFAIAGPASDAPRKRGGLLSRLGRK</sequence>
<reference evidence="3 4" key="1">
    <citation type="submission" date="2018-09" db="EMBL/GenBank/DDBJ databases">
        <title>YIM 75507 draft genome.</title>
        <authorList>
            <person name="Tang S."/>
            <person name="Feng Y."/>
        </authorList>
    </citation>
    <scope>NUCLEOTIDE SEQUENCE [LARGE SCALE GENOMIC DNA]</scope>
    <source>
        <strain evidence="3 4">YIM 75507</strain>
    </source>
</reference>
<dbReference type="GO" id="GO:0005524">
    <property type="term" value="F:ATP binding"/>
    <property type="evidence" value="ECO:0007669"/>
    <property type="project" value="TreeGrafter"/>
</dbReference>